<accession>A0A8T2BP68</accession>
<gene>
    <name evidence="2" type="ORF">ISN45_Aa02g027430</name>
</gene>
<dbReference type="AlphaFoldDB" id="A0A8T2BP68"/>
<comment type="caution">
    <text evidence="2">The sequence shown here is derived from an EMBL/GenBank/DDBJ whole genome shotgun (WGS) entry which is preliminary data.</text>
</comment>
<proteinExistence type="predicted"/>
<evidence type="ECO:0000313" key="3">
    <source>
        <dbReference type="Proteomes" id="UP000694240"/>
    </source>
</evidence>
<dbReference type="Proteomes" id="UP000694240">
    <property type="component" value="Chromosome 7"/>
</dbReference>
<dbReference type="PANTHER" id="PTHR36006">
    <property type="entry name" value="BNAC02G25390D PROTEIN"/>
    <property type="match status" value="1"/>
</dbReference>
<dbReference type="EMBL" id="JAEFBK010000007">
    <property type="protein sequence ID" value="KAG7587573.1"/>
    <property type="molecule type" value="Genomic_DNA"/>
</dbReference>
<name>A0A8T2BP68_9BRAS</name>
<evidence type="ECO:0000256" key="1">
    <source>
        <dbReference type="SAM" id="MobiDB-lite"/>
    </source>
</evidence>
<sequence>MIIHCPSSSSLYRTNLLYKRGGRSYQCQSRLVTRSAAVRISTATIGTIAAAAVMMAAVSVASAELPPPPPQDGETLSNIPQTLSGEDCKKQRIQRPKSKNAEKCTVKCVNTCIRSGDGEGPINIRRPLVVFKQGFRSRNYCLVECSDICNLIGDGDYGP</sequence>
<feature type="region of interest" description="Disordered" evidence="1">
    <location>
        <begin position="63"/>
        <end position="82"/>
    </location>
</feature>
<keyword evidence="3" id="KW-1185">Reference proteome</keyword>
<dbReference type="PANTHER" id="PTHR36006:SF2">
    <property type="entry name" value="OS06G0704200 PROTEIN"/>
    <property type="match status" value="1"/>
</dbReference>
<organism evidence="2 3">
    <name type="scientific">Arabidopsis thaliana x Arabidopsis arenosa</name>
    <dbReference type="NCBI Taxonomy" id="1240361"/>
    <lineage>
        <taxon>Eukaryota</taxon>
        <taxon>Viridiplantae</taxon>
        <taxon>Streptophyta</taxon>
        <taxon>Embryophyta</taxon>
        <taxon>Tracheophyta</taxon>
        <taxon>Spermatophyta</taxon>
        <taxon>Magnoliopsida</taxon>
        <taxon>eudicotyledons</taxon>
        <taxon>Gunneridae</taxon>
        <taxon>Pentapetalae</taxon>
        <taxon>rosids</taxon>
        <taxon>malvids</taxon>
        <taxon>Brassicales</taxon>
        <taxon>Brassicaceae</taxon>
        <taxon>Camelineae</taxon>
        <taxon>Arabidopsis</taxon>
    </lineage>
</organism>
<protein>
    <submittedName>
        <fullName evidence="2">Uncharacterized protein</fullName>
    </submittedName>
</protein>
<reference evidence="2 3" key="1">
    <citation type="submission" date="2020-12" db="EMBL/GenBank/DDBJ databases">
        <title>Concerted genomic and epigenomic changes stabilize Arabidopsis allopolyploids.</title>
        <authorList>
            <person name="Chen Z."/>
        </authorList>
    </citation>
    <scope>NUCLEOTIDE SEQUENCE [LARGE SCALE GENOMIC DNA]</scope>
    <source>
        <strain evidence="2">Allo738</strain>
        <tissue evidence="2">Leaf</tissue>
    </source>
</reference>
<evidence type="ECO:0000313" key="2">
    <source>
        <dbReference type="EMBL" id="KAG7587573.1"/>
    </source>
</evidence>